<dbReference type="PROSITE" id="PS50071">
    <property type="entry name" value="HOMEOBOX_2"/>
    <property type="match status" value="1"/>
</dbReference>
<keyword evidence="9" id="KW-1185">Reference proteome</keyword>
<dbReference type="RefSeq" id="XP_024331719.1">
    <property type="nucleotide sequence ID" value="XM_024476444.1"/>
</dbReference>
<dbReference type="InterPro" id="IPR017970">
    <property type="entry name" value="Homeobox_CS"/>
</dbReference>
<dbReference type="VEuPathDB" id="MicrosporidiaDB:AAJ76_800024034"/>
<dbReference type="GeneID" id="36321397"/>
<dbReference type="AlphaFoldDB" id="A0A0F9YU21"/>
<accession>A0A0F9YU21</accession>
<dbReference type="OrthoDB" id="6159439at2759"/>
<protein>
    <submittedName>
        <fullName evidence="8">Homeobox protein hd-9</fullName>
    </submittedName>
</protein>
<dbReference type="PANTHER" id="PTHR24324:SF5">
    <property type="entry name" value="HEMATOPOIETICALLY-EXPRESSED HOMEOBOX PROTEIN HHEX"/>
    <property type="match status" value="1"/>
</dbReference>
<dbReference type="InterPro" id="IPR009057">
    <property type="entry name" value="Homeodomain-like_sf"/>
</dbReference>
<evidence type="ECO:0000259" key="7">
    <source>
        <dbReference type="PROSITE" id="PS50071"/>
    </source>
</evidence>
<evidence type="ECO:0000313" key="8">
    <source>
        <dbReference type="EMBL" id="KKO75977.1"/>
    </source>
</evidence>
<evidence type="ECO:0000256" key="2">
    <source>
        <dbReference type="ARBA" id="ARBA00023125"/>
    </source>
</evidence>
<dbReference type="InterPro" id="IPR001356">
    <property type="entry name" value="HD"/>
</dbReference>
<dbReference type="SMART" id="SM00389">
    <property type="entry name" value="HOX"/>
    <property type="match status" value="1"/>
</dbReference>
<dbReference type="GO" id="GO:0030154">
    <property type="term" value="P:cell differentiation"/>
    <property type="evidence" value="ECO:0007669"/>
    <property type="project" value="TreeGrafter"/>
</dbReference>
<comment type="subcellular location">
    <subcellularLocation>
        <location evidence="1 5 6">Nucleus</location>
    </subcellularLocation>
</comment>
<feature type="domain" description="Homeobox" evidence="7">
    <location>
        <begin position="1"/>
        <end position="59"/>
    </location>
</feature>
<dbReference type="Gene3D" id="1.10.10.60">
    <property type="entry name" value="Homeodomain-like"/>
    <property type="match status" value="1"/>
</dbReference>
<keyword evidence="4 5" id="KW-0539">Nucleus</keyword>
<evidence type="ECO:0000313" key="9">
    <source>
        <dbReference type="Proteomes" id="UP000034350"/>
    </source>
</evidence>
<dbReference type="SUPFAM" id="SSF46689">
    <property type="entry name" value="Homeodomain-like"/>
    <property type="match status" value="1"/>
</dbReference>
<gene>
    <name evidence="8" type="ORF">AAJ76_800024034</name>
</gene>
<dbReference type="Pfam" id="PF00046">
    <property type="entry name" value="Homeodomain"/>
    <property type="match status" value="1"/>
</dbReference>
<dbReference type="EMBL" id="JPQZ01000008">
    <property type="protein sequence ID" value="KKO75977.1"/>
    <property type="molecule type" value="Genomic_DNA"/>
</dbReference>
<sequence length="89" mass="11117">MKVIKNKLSLEDKEFLEKYFENNSRPNDKEKNEIAHFLKVSYRKIKNWFQNRRAKERLCMTYEKISEHEIEENKVYPQCNSLYLRYFLF</sequence>
<dbReference type="PANTHER" id="PTHR24324">
    <property type="entry name" value="HOMEOBOX PROTEIN HHEX"/>
    <property type="match status" value="1"/>
</dbReference>
<dbReference type="InterPro" id="IPR051000">
    <property type="entry name" value="Homeobox_DNA-bind_prot"/>
</dbReference>
<evidence type="ECO:0000256" key="1">
    <source>
        <dbReference type="ARBA" id="ARBA00004123"/>
    </source>
</evidence>
<name>A0A0F9YU21_9MICR</name>
<dbReference type="GO" id="GO:0005634">
    <property type="term" value="C:nucleus"/>
    <property type="evidence" value="ECO:0007669"/>
    <property type="project" value="UniProtKB-SubCell"/>
</dbReference>
<dbReference type="Proteomes" id="UP000034350">
    <property type="component" value="Unassembled WGS sequence"/>
</dbReference>
<keyword evidence="2 5" id="KW-0238">DNA-binding</keyword>
<dbReference type="CDD" id="cd00086">
    <property type="entry name" value="homeodomain"/>
    <property type="match status" value="1"/>
</dbReference>
<proteinExistence type="predicted"/>
<evidence type="ECO:0000256" key="5">
    <source>
        <dbReference type="PROSITE-ProRule" id="PRU00108"/>
    </source>
</evidence>
<evidence type="ECO:0000256" key="4">
    <source>
        <dbReference type="ARBA" id="ARBA00023242"/>
    </source>
</evidence>
<comment type="caution">
    <text evidence="8">The sequence shown here is derived from an EMBL/GenBank/DDBJ whole genome shotgun (WGS) entry which is preliminary data.</text>
</comment>
<evidence type="ECO:0000256" key="3">
    <source>
        <dbReference type="ARBA" id="ARBA00023155"/>
    </source>
</evidence>
<organism evidence="8 9">
    <name type="scientific">Vairimorpha ceranae</name>
    <dbReference type="NCBI Taxonomy" id="40302"/>
    <lineage>
        <taxon>Eukaryota</taxon>
        <taxon>Fungi</taxon>
        <taxon>Fungi incertae sedis</taxon>
        <taxon>Microsporidia</taxon>
        <taxon>Nosematidae</taxon>
        <taxon>Vairimorpha</taxon>
    </lineage>
</organism>
<dbReference type="GO" id="GO:0000978">
    <property type="term" value="F:RNA polymerase II cis-regulatory region sequence-specific DNA binding"/>
    <property type="evidence" value="ECO:0007669"/>
    <property type="project" value="TreeGrafter"/>
</dbReference>
<evidence type="ECO:0000256" key="6">
    <source>
        <dbReference type="RuleBase" id="RU000682"/>
    </source>
</evidence>
<reference evidence="8 9" key="1">
    <citation type="journal article" date="2015" name="Environ. Microbiol.">
        <title>Genome analyses suggest the presence of polyploidy and recent human-driven expansions in eight global populations of the honeybee pathogen Nosema ceranae.</title>
        <authorList>
            <person name="Pelin A."/>
            <person name="Selman M."/>
            <person name="Aris-Brosou S."/>
            <person name="Farinelli L."/>
            <person name="Corradi N."/>
        </authorList>
    </citation>
    <scope>NUCLEOTIDE SEQUENCE [LARGE SCALE GENOMIC DNA]</scope>
    <source>
        <strain evidence="8 9">PA08 1199</strain>
    </source>
</reference>
<feature type="DNA-binding region" description="Homeobox" evidence="5">
    <location>
        <begin position="3"/>
        <end position="60"/>
    </location>
</feature>
<dbReference type="PROSITE" id="PS00027">
    <property type="entry name" value="HOMEOBOX_1"/>
    <property type="match status" value="1"/>
</dbReference>
<keyword evidence="3 5" id="KW-0371">Homeobox</keyword>
<dbReference type="GO" id="GO:0000981">
    <property type="term" value="F:DNA-binding transcription factor activity, RNA polymerase II-specific"/>
    <property type="evidence" value="ECO:0007669"/>
    <property type="project" value="InterPro"/>
</dbReference>
<dbReference type="VEuPathDB" id="MicrosporidiaDB:G9O61_00g012150"/>